<dbReference type="InterPro" id="IPR009000">
    <property type="entry name" value="Transl_B-barrel_sf"/>
</dbReference>
<gene>
    <name evidence="1" type="primary">prfC</name>
    <name evidence="1" type="ORF">L9G74_21170</name>
</gene>
<reference evidence="1 2" key="1">
    <citation type="submission" date="2022-02" db="EMBL/GenBank/DDBJ databases">
        <authorList>
            <person name="Zhuang L."/>
        </authorList>
    </citation>
    <scope>NUCLEOTIDE SEQUENCE [LARGE SCALE GENOMIC DNA]</scope>
    <source>
        <strain evidence="1 2">C32</strain>
    </source>
</reference>
<comment type="caution">
    <text evidence="1">The sequence shown here is derived from an EMBL/GenBank/DDBJ whole genome shotgun (WGS) entry which is preliminary data.</text>
</comment>
<evidence type="ECO:0000313" key="1">
    <source>
        <dbReference type="EMBL" id="MCS4558933.1"/>
    </source>
</evidence>
<sequence length="86" mass="9596">ASAYPDFEPERFLEGTMTPVYFGSALRDFGIGHLLEGLARFAPPPRDRAADSRTVSAAEPELTGFVFKIQANMDPNHRDRVAFLRI</sequence>
<dbReference type="PANTHER" id="PTHR43556">
    <property type="entry name" value="PEPTIDE CHAIN RELEASE FACTOR RF3"/>
    <property type="match status" value="1"/>
</dbReference>
<keyword evidence="2" id="KW-1185">Reference proteome</keyword>
<dbReference type="SUPFAM" id="SSF50447">
    <property type="entry name" value="Translation proteins"/>
    <property type="match status" value="1"/>
</dbReference>
<dbReference type="InterPro" id="IPR027417">
    <property type="entry name" value="P-loop_NTPase"/>
</dbReference>
<feature type="non-terminal residue" evidence="1">
    <location>
        <position position="1"/>
    </location>
</feature>
<protein>
    <submittedName>
        <fullName evidence="1">Peptide chain release factor 3</fullName>
    </submittedName>
</protein>
<accession>A0ABT2FRF4</accession>
<dbReference type="Gene3D" id="3.40.50.300">
    <property type="entry name" value="P-loop containing nucleotide triphosphate hydrolases"/>
    <property type="match status" value="2"/>
</dbReference>
<reference evidence="2" key="2">
    <citation type="submission" date="2023-07" db="EMBL/GenBank/DDBJ databases">
        <title>Shewanella mangrovi sp. nov., an acetaldehyde- degrading bacterium isolated from mangrove sediment.</title>
        <authorList>
            <person name="Liu Y."/>
        </authorList>
    </citation>
    <scope>NUCLEOTIDE SEQUENCE [LARGE SCALE GENOMIC DNA]</scope>
    <source>
        <strain evidence="2">C32</strain>
    </source>
</reference>
<name>A0ABT2FRF4_9GAMM</name>
<feature type="non-terminal residue" evidence="1">
    <location>
        <position position="86"/>
    </location>
</feature>
<evidence type="ECO:0000313" key="2">
    <source>
        <dbReference type="Proteomes" id="UP001201549"/>
    </source>
</evidence>
<dbReference type="Proteomes" id="UP001201549">
    <property type="component" value="Unassembled WGS sequence"/>
</dbReference>
<proteinExistence type="predicted"/>
<dbReference type="InterPro" id="IPR004548">
    <property type="entry name" value="PrfC"/>
</dbReference>
<organism evidence="1 2">
    <name type="scientific">Shewanella electrica</name>
    <dbReference type="NCBI Taxonomy" id="515560"/>
    <lineage>
        <taxon>Bacteria</taxon>
        <taxon>Pseudomonadati</taxon>
        <taxon>Pseudomonadota</taxon>
        <taxon>Gammaproteobacteria</taxon>
        <taxon>Alteromonadales</taxon>
        <taxon>Shewanellaceae</taxon>
        <taxon>Shewanella</taxon>
    </lineage>
</organism>
<dbReference type="EMBL" id="JAKOGG010000436">
    <property type="protein sequence ID" value="MCS4558933.1"/>
    <property type="molecule type" value="Genomic_DNA"/>
</dbReference>
<dbReference type="PANTHER" id="PTHR43556:SF2">
    <property type="entry name" value="PEPTIDE CHAIN RELEASE FACTOR RF3"/>
    <property type="match status" value="1"/>
</dbReference>
<dbReference type="SUPFAM" id="SSF52540">
    <property type="entry name" value="P-loop containing nucleoside triphosphate hydrolases"/>
    <property type="match status" value="1"/>
</dbReference>